<evidence type="ECO:0000313" key="1">
    <source>
        <dbReference type="EMBL" id="KAB1654821.1"/>
    </source>
</evidence>
<reference evidence="1 2" key="1">
    <citation type="submission" date="2019-09" db="EMBL/GenBank/DDBJ databases">
        <title>Phylogeny of genus Pseudoclavibacter and closely related genus.</title>
        <authorList>
            <person name="Li Y."/>
        </authorList>
    </citation>
    <scope>NUCLEOTIDE SEQUENCE [LARGE SCALE GENOMIC DNA]</scope>
    <source>
        <strain evidence="1 2">DSM 23821</strain>
    </source>
</reference>
<dbReference type="Proteomes" id="UP000467240">
    <property type="component" value="Unassembled WGS sequence"/>
</dbReference>
<dbReference type="OrthoDB" id="8911139at2"/>
<dbReference type="AlphaFoldDB" id="A0A7J5BPK2"/>
<proteinExistence type="predicted"/>
<evidence type="ECO:0000313" key="2">
    <source>
        <dbReference type="Proteomes" id="UP000467240"/>
    </source>
</evidence>
<sequence length="195" mass="20859">MVTYEQFVREVAKTDHVPVDLELLVRSTIDGAPSPFDDLGVVAVLPGEDVNDTSYLSESELADPDIAENIAAIGHVLERAVMVAKSEDGVHFGYWVDGRDGDLEGAPIVSFDSEGQFALEPGASLAEAIAWQVTFGDPDEWGELRDGFAEHGIAFSVDDPDELGDEPVAAPSDPRALHLAFVNDSRVARGLDPIG</sequence>
<name>A0A7J5BPK2_9MICO</name>
<dbReference type="RefSeq" id="WP_158041397.1">
    <property type="nucleotide sequence ID" value="NZ_JACCFV010000001.1"/>
</dbReference>
<keyword evidence="2" id="KW-1185">Reference proteome</keyword>
<dbReference type="EMBL" id="WBJZ01000017">
    <property type="protein sequence ID" value="KAB1654821.1"/>
    <property type="molecule type" value="Genomic_DNA"/>
</dbReference>
<gene>
    <name evidence="1" type="ORF">F8O01_13070</name>
</gene>
<accession>A0A7J5BPK2</accession>
<protein>
    <submittedName>
        <fullName evidence="1">Uncharacterized protein</fullName>
    </submittedName>
</protein>
<organism evidence="1 2">
    <name type="scientific">Pseudoclavibacter chungangensis</name>
    <dbReference type="NCBI Taxonomy" id="587635"/>
    <lineage>
        <taxon>Bacteria</taxon>
        <taxon>Bacillati</taxon>
        <taxon>Actinomycetota</taxon>
        <taxon>Actinomycetes</taxon>
        <taxon>Micrococcales</taxon>
        <taxon>Microbacteriaceae</taxon>
        <taxon>Pseudoclavibacter</taxon>
    </lineage>
</organism>
<comment type="caution">
    <text evidence="1">The sequence shown here is derived from an EMBL/GenBank/DDBJ whole genome shotgun (WGS) entry which is preliminary data.</text>
</comment>